<dbReference type="PANTHER" id="PTHR30575">
    <property type="entry name" value="PEPTIDASE M20"/>
    <property type="match status" value="1"/>
</dbReference>
<reference evidence="3 4" key="1">
    <citation type="journal article" date="2021" name="ISME Commun">
        <title>Automated analysis of genomic sequences facilitates high-throughput and comprehensive description of bacteria.</title>
        <authorList>
            <person name="Hitch T.C.A."/>
        </authorList>
    </citation>
    <scope>NUCLEOTIDE SEQUENCE [LARGE SCALE GENOMIC DNA]</scope>
    <source>
        <strain evidence="3 4">Sanger_04</strain>
    </source>
</reference>
<dbReference type="Proteomes" id="UP001652461">
    <property type="component" value="Unassembled WGS sequence"/>
</dbReference>
<organism evidence="3 4">
    <name type="scientific">Laedolimicola ammoniilytica</name>
    <dbReference type="NCBI Taxonomy" id="2981771"/>
    <lineage>
        <taxon>Bacteria</taxon>
        <taxon>Bacillati</taxon>
        <taxon>Bacillota</taxon>
        <taxon>Clostridia</taxon>
        <taxon>Lachnospirales</taxon>
        <taxon>Lachnospiraceae</taxon>
        <taxon>Laedolimicola</taxon>
    </lineage>
</organism>
<dbReference type="NCBIfam" id="TIGR01891">
    <property type="entry name" value="amidohydrolases"/>
    <property type="match status" value="1"/>
</dbReference>
<dbReference type="InterPro" id="IPR017144">
    <property type="entry name" value="Xaa-Arg_dipeptidase"/>
</dbReference>
<dbReference type="InterPro" id="IPR036264">
    <property type="entry name" value="Bact_exopeptidase_dim_dom"/>
</dbReference>
<sequence length="382" mass="42064">METLETLKQEISTLADARQEEFEKVCSYIFENPELAFKEYKAQEALCKLLESNGFEVKRGISELPTSFEAVYDTGKPGKTVALMGEYDCLPEIGHGCGHNIIGTSAAGAGIVLKEVMEKHGIGGVLKVLGTPAEEKGSGKAIMVRHGVFKGIDTALLMHPTEASMPDDISFACVTLEFTFKGSPAHAAAFPWKGANALSGVQLMFHAVDMMRLHFKDFSRVHGIITEGGTAHNTITAEAKAVFNIRALEYEYMMELVDIIKDCARGAAIATRTEVEVQQLDEVVKDIRNDKRMVDYVRKNMEFIGEDYIERDLTQGIGSTDVGNVSHEIPTIQFYVRLKENVGTHTKEFAEAAGGEEGKRTLHQAVKLLAMSALDVFNEYNE</sequence>
<evidence type="ECO:0000256" key="1">
    <source>
        <dbReference type="PIRNR" id="PIRNR037226"/>
    </source>
</evidence>
<dbReference type="InterPro" id="IPR017439">
    <property type="entry name" value="Amidohydrolase"/>
</dbReference>
<dbReference type="RefSeq" id="WP_158363220.1">
    <property type="nucleotide sequence ID" value="NZ_JAOQKC010000008.1"/>
</dbReference>
<gene>
    <name evidence="3" type="ORF">OCV63_07430</name>
</gene>
<proteinExistence type="inferred from homology"/>
<evidence type="ECO:0000313" key="4">
    <source>
        <dbReference type="Proteomes" id="UP001652461"/>
    </source>
</evidence>
<dbReference type="SUPFAM" id="SSF53187">
    <property type="entry name" value="Zn-dependent exopeptidases"/>
    <property type="match status" value="1"/>
</dbReference>
<dbReference type="PIRSF" id="PIRSF037226">
    <property type="entry name" value="Amidohydrolase_ACY1L2_prd"/>
    <property type="match status" value="1"/>
</dbReference>
<dbReference type="PANTHER" id="PTHR30575:SF0">
    <property type="entry name" value="XAA-ARG DIPEPTIDASE"/>
    <property type="match status" value="1"/>
</dbReference>
<accession>A0ABT2RWR6</accession>
<comment type="similarity">
    <text evidence="1">Belongs to the peptidase M20A family.</text>
</comment>
<dbReference type="Gene3D" id="3.40.630.10">
    <property type="entry name" value="Zn peptidases"/>
    <property type="match status" value="1"/>
</dbReference>
<protein>
    <recommendedName>
        <fullName evidence="1">Peptidase M20 domain-containing protein 2</fullName>
    </recommendedName>
</protein>
<dbReference type="EMBL" id="JAOQKC010000008">
    <property type="protein sequence ID" value="MCU6696728.1"/>
    <property type="molecule type" value="Genomic_DNA"/>
</dbReference>
<dbReference type="InterPro" id="IPR052030">
    <property type="entry name" value="Peptidase_M20/M20A_hydrolases"/>
</dbReference>
<comment type="caution">
    <text evidence="3">The sequence shown here is derived from an EMBL/GenBank/DDBJ whole genome shotgun (WGS) entry which is preliminary data.</text>
</comment>
<dbReference type="CDD" id="cd03887">
    <property type="entry name" value="M20_Acy1L2"/>
    <property type="match status" value="1"/>
</dbReference>
<dbReference type="Pfam" id="PF01546">
    <property type="entry name" value="Peptidase_M20"/>
    <property type="match status" value="1"/>
</dbReference>
<feature type="domain" description="Peptidase M20 dimerisation" evidence="2">
    <location>
        <begin position="175"/>
        <end position="266"/>
    </location>
</feature>
<dbReference type="InterPro" id="IPR002933">
    <property type="entry name" value="Peptidase_M20"/>
</dbReference>
<dbReference type="SUPFAM" id="SSF55031">
    <property type="entry name" value="Bacterial exopeptidase dimerisation domain"/>
    <property type="match status" value="1"/>
</dbReference>
<keyword evidence="4" id="KW-1185">Reference proteome</keyword>
<name>A0ABT2RWR6_9FIRM</name>
<evidence type="ECO:0000313" key="3">
    <source>
        <dbReference type="EMBL" id="MCU6696728.1"/>
    </source>
</evidence>
<dbReference type="InterPro" id="IPR011650">
    <property type="entry name" value="Peptidase_M20_dimer"/>
</dbReference>
<evidence type="ECO:0000259" key="2">
    <source>
        <dbReference type="Pfam" id="PF07687"/>
    </source>
</evidence>
<dbReference type="Pfam" id="PF07687">
    <property type="entry name" value="M20_dimer"/>
    <property type="match status" value="1"/>
</dbReference>
<dbReference type="Gene3D" id="3.30.70.360">
    <property type="match status" value="1"/>
</dbReference>